<dbReference type="RefSeq" id="WP_258387605.1">
    <property type="nucleotide sequence ID" value="NZ_CP091430.1"/>
</dbReference>
<name>A0ABY5SH09_9BACL</name>
<dbReference type="InterPro" id="IPR002934">
    <property type="entry name" value="Polymerase_NTP_transf_dom"/>
</dbReference>
<dbReference type="SUPFAM" id="SSF81301">
    <property type="entry name" value="Nucleotidyltransferase"/>
    <property type="match status" value="1"/>
</dbReference>
<evidence type="ECO:0000259" key="2">
    <source>
        <dbReference type="Pfam" id="PF01909"/>
    </source>
</evidence>
<dbReference type="Proteomes" id="UP001057877">
    <property type="component" value="Chromosome"/>
</dbReference>
<keyword evidence="4" id="KW-1185">Reference proteome</keyword>
<feature type="region of interest" description="Disordered" evidence="1">
    <location>
        <begin position="79"/>
        <end position="98"/>
    </location>
</feature>
<proteinExistence type="predicted"/>
<gene>
    <name evidence="3" type="ORF">L1F29_06905</name>
</gene>
<feature type="domain" description="Polymerase nucleotidyl transferase" evidence="2">
    <location>
        <begin position="21"/>
        <end position="56"/>
    </location>
</feature>
<evidence type="ECO:0000313" key="3">
    <source>
        <dbReference type="EMBL" id="UVI31543.1"/>
    </source>
</evidence>
<dbReference type="Pfam" id="PF01909">
    <property type="entry name" value="NTP_transf_2"/>
    <property type="match status" value="1"/>
</dbReference>
<evidence type="ECO:0000256" key="1">
    <source>
        <dbReference type="SAM" id="MobiDB-lite"/>
    </source>
</evidence>
<organism evidence="3 4">
    <name type="scientific">Paenibacillus spongiae</name>
    <dbReference type="NCBI Taxonomy" id="2909671"/>
    <lineage>
        <taxon>Bacteria</taxon>
        <taxon>Bacillati</taxon>
        <taxon>Bacillota</taxon>
        <taxon>Bacilli</taxon>
        <taxon>Bacillales</taxon>
        <taxon>Paenibacillaceae</taxon>
        <taxon>Paenibacillus</taxon>
    </lineage>
</organism>
<reference evidence="3" key="1">
    <citation type="submission" date="2022-01" db="EMBL/GenBank/DDBJ databases">
        <title>Paenibacillus spongiae sp. nov., isolated from marine sponge.</title>
        <authorList>
            <person name="Li Z."/>
            <person name="Zhang M."/>
        </authorList>
    </citation>
    <scope>NUCLEOTIDE SEQUENCE</scope>
    <source>
        <strain evidence="3">PHS-Z3</strain>
    </source>
</reference>
<dbReference type="CDD" id="cd05403">
    <property type="entry name" value="NT_KNTase_like"/>
    <property type="match status" value="1"/>
</dbReference>
<evidence type="ECO:0000313" key="4">
    <source>
        <dbReference type="Proteomes" id="UP001057877"/>
    </source>
</evidence>
<dbReference type="EMBL" id="CP091430">
    <property type="protein sequence ID" value="UVI31543.1"/>
    <property type="molecule type" value="Genomic_DNA"/>
</dbReference>
<protein>
    <submittedName>
        <fullName evidence="3">Nucleotidyltransferase domain-containing protein</fullName>
    </submittedName>
</protein>
<accession>A0ABY5SH09</accession>
<sequence length="98" mass="10875">MEIQSIVNELMPFYKKIISGQYAIALAGAHAKGKADAHSDLDIFVYTEDVLPFENRKAVFEAISPAAADLWVTQRHRSLEPAEGYSCGSSRRDRPSYG</sequence>
<dbReference type="Gene3D" id="3.30.460.10">
    <property type="entry name" value="Beta Polymerase, domain 2"/>
    <property type="match status" value="1"/>
</dbReference>
<dbReference type="InterPro" id="IPR043519">
    <property type="entry name" value="NT_sf"/>
</dbReference>